<reference evidence="2 3" key="1">
    <citation type="submission" date="2019-05" db="EMBL/GenBank/DDBJ databases">
        <title>The Complete Genome Sequence of the n-alkane-degrading Desulfoglaeba alkanexedens ALDC reveals multiple alkylsuccinate synthase gene clusters.</title>
        <authorList>
            <person name="Callaghan A.V."/>
            <person name="Davidova I.A."/>
            <person name="Duncan K.E."/>
            <person name="Morris B."/>
            <person name="McInerney M.J."/>
        </authorList>
    </citation>
    <scope>NUCLEOTIDE SEQUENCE [LARGE SCALE GENOMIC DNA]</scope>
    <source>
        <strain evidence="2 3">ALDC</strain>
    </source>
</reference>
<sequence length="197" mass="22619">MNAIAAHELPSPKESLLNNGEVVVLRLLETVDEEALRKFFEGIPDREVETLRDDVRNPRTISRWIESLDYRYVTPLVAWDAAMKGIVAVCTLHRMKGVYRHVAEIRIVVGTSHRKLGLGSTLIKELVEIGTRQGLFFLRAEILAENQLAVKAFRQLGFEVKCTLEDYFMTAAGKTRDVVLMMKRLRFALEEDFFYVF</sequence>
<dbReference type="PROSITE" id="PS51186">
    <property type="entry name" value="GNAT"/>
    <property type="match status" value="1"/>
</dbReference>
<gene>
    <name evidence="2" type="ORF">FDQ92_04270</name>
</gene>
<reference evidence="2 3" key="2">
    <citation type="submission" date="2019-05" db="EMBL/GenBank/DDBJ databases">
        <authorList>
            <person name="Suflita J.M."/>
            <person name="Marks C.R."/>
        </authorList>
    </citation>
    <scope>NUCLEOTIDE SEQUENCE [LARGE SCALE GENOMIC DNA]</scope>
    <source>
        <strain evidence="2 3">ALDC</strain>
    </source>
</reference>
<dbReference type="RefSeq" id="WP_137423430.1">
    <property type="nucleotide sequence ID" value="NZ_CP040098.1"/>
</dbReference>
<evidence type="ECO:0000259" key="1">
    <source>
        <dbReference type="PROSITE" id="PS51186"/>
    </source>
</evidence>
<keyword evidence="3" id="KW-1185">Reference proteome</keyword>
<evidence type="ECO:0000313" key="2">
    <source>
        <dbReference type="EMBL" id="QCQ21459.1"/>
    </source>
</evidence>
<feature type="domain" description="N-acetyltransferase" evidence="1">
    <location>
        <begin position="34"/>
        <end position="186"/>
    </location>
</feature>
<protein>
    <submittedName>
        <fullName evidence="2">GNAT family N-acetyltransferase</fullName>
    </submittedName>
</protein>
<accession>A0A4P8L127</accession>
<dbReference type="Pfam" id="PF00583">
    <property type="entry name" value="Acetyltransf_1"/>
    <property type="match status" value="1"/>
</dbReference>
<name>A0A4P8L127_9BACT</name>
<dbReference type="InterPro" id="IPR000182">
    <property type="entry name" value="GNAT_dom"/>
</dbReference>
<dbReference type="KEGG" id="dax:FDQ92_04270"/>
<dbReference type="Proteomes" id="UP000298602">
    <property type="component" value="Chromosome"/>
</dbReference>
<dbReference type="EMBL" id="CP040098">
    <property type="protein sequence ID" value="QCQ21459.1"/>
    <property type="molecule type" value="Genomic_DNA"/>
</dbReference>
<dbReference type="InterPro" id="IPR016181">
    <property type="entry name" value="Acyl_CoA_acyltransferase"/>
</dbReference>
<dbReference type="SUPFAM" id="SSF55729">
    <property type="entry name" value="Acyl-CoA N-acyltransferases (Nat)"/>
    <property type="match status" value="1"/>
</dbReference>
<dbReference type="AlphaFoldDB" id="A0A4P8L127"/>
<dbReference type="GO" id="GO:0016747">
    <property type="term" value="F:acyltransferase activity, transferring groups other than amino-acyl groups"/>
    <property type="evidence" value="ECO:0007669"/>
    <property type="project" value="InterPro"/>
</dbReference>
<keyword evidence="2" id="KW-0808">Transferase</keyword>
<proteinExistence type="predicted"/>
<dbReference type="OrthoDB" id="5503324at2"/>
<organism evidence="2 3">
    <name type="scientific">Desulfoglaeba alkanexedens ALDC</name>
    <dbReference type="NCBI Taxonomy" id="980445"/>
    <lineage>
        <taxon>Bacteria</taxon>
        <taxon>Pseudomonadati</taxon>
        <taxon>Thermodesulfobacteriota</taxon>
        <taxon>Syntrophobacteria</taxon>
        <taxon>Syntrophobacterales</taxon>
        <taxon>Syntrophobacteraceae</taxon>
        <taxon>Desulfoglaeba</taxon>
    </lineage>
</organism>
<dbReference type="Gene3D" id="3.40.630.30">
    <property type="match status" value="1"/>
</dbReference>
<evidence type="ECO:0000313" key="3">
    <source>
        <dbReference type="Proteomes" id="UP000298602"/>
    </source>
</evidence>